<sequence length="80" mass="8864">MTFSHSSHNSWRSLVNGLSGKASSLMLFSGHRFLCLLSTFVSFHPKWAVKNLVHSGAYSACLSVNILSQLAFRGRHQVSQ</sequence>
<accession>A0A8H7Z8B5</accession>
<dbReference type="AlphaFoldDB" id="A0A8H7Z8B5"/>
<evidence type="ECO:0000313" key="2">
    <source>
        <dbReference type="Proteomes" id="UP000670092"/>
    </source>
</evidence>
<comment type="caution">
    <text evidence="1">The sequence shown here is derived from an EMBL/GenBank/DDBJ whole genome shotgun (WGS) entry which is preliminary data.</text>
</comment>
<protein>
    <submittedName>
        <fullName evidence="1">Uncharacterized protein</fullName>
    </submittedName>
</protein>
<evidence type="ECO:0000313" key="1">
    <source>
        <dbReference type="EMBL" id="KAG5304611.1"/>
    </source>
</evidence>
<dbReference type="VEuPathDB" id="FungiDB:I7I52_03005"/>
<dbReference type="EMBL" id="JAEVHI010000001">
    <property type="protein sequence ID" value="KAG5304611.1"/>
    <property type="molecule type" value="Genomic_DNA"/>
</dbReference>
<organism evidence="1 2">
    <name type="scientific">Ajellomyces capsulatus</name>
    <name type="common">Darling's disease fungus</name>
    <name type="synonym">Histoplasma capsulatum</name>
    <dbReference type="NCBI Taxonomy" id="5037"/>
    <lineage>
        <taxon>Eukaryota</taxon>
        <taxon>Fungi</taxon>
        <taxon>Dikarya</taxon>
        <taxon>Ascomycota</taxon>
        <taxon>Pezizomycotina</taxon>
        <taxon>Eurotiomycetes</taxon>
        <taxon>Eurotiomycetidae</taxon>
        <taxon>Onygenales</taxon>
        <taxon>Ajellomycetaceae</taxon>
        <taxon>Histoplasma</taxon>
    </lineage>
</organism>
<gene>
    <name evidence="1" type="ORF">I7I52_03005</name>
</gene>
<name>A0A8H7Z8B5_AJECA</name>
<dbReference type="Proteomes" id="UP000670092">
    <property type="component" value="Unassembled WGS sequence"/>
</dbReference>
<proteinExistence type="predicted"/>
<reference evidence="1 2" key="1">
    <citation type="submission" date="2021-01" db="EMBL/GenBank/DDBJ databases">
        <title>Chromosome-level genome assembly of a human fungal pathogen reveals clustering of transcriptionally co-regulated genes.</title>
        <authorList>
            <person name="Voorhies M."/>
            <person name="Cohen S."/>
            <person name="Shea T.P."/>
            <person name="Petrus S."/>
            <person name="Munoz J.F."/>
            <person name="Poplawski S."/>
            <person name="Goldman W.E."/>
            <person name="Michael T."/>
            <person name="Cuomo C.A."/>
            <person name="Sil A."/>
            <person name="Beyhan S."/>
        </authorList>
    </citation>
    <scope>NUCLEOTIDE SEQUENCE [LARGE SCALE GENOMIC DNA]</scope>
    <source>
        <strain evidence="1 2">G184AR</strain>
    </source>
</reference>